<dbReference type="Gene3D" id="3.40.30.10">
    <property type="entry name" value="Glutaredoxin"/>
    <property type="match status" value="1"/>
</dbReference>
<dbReference type="EMBL" id="JAEPBG010000005">
    <property type="protein sequence ID" value="MBK4735793.1"/>
    <property type="molecule type" value="Genomic_DNA"/>
</dbReference>
<dbReference type="AlphaFoldDB" id="A0A934W7N2"/>
<protein>
    <submittedName>
        <fullName evidence="2">Thioredoxin family protein</fullName>
    </submittedName>
</protein>
<evidence type="ECO:0000259" key="1">
    <source>
        <dbReference type="PROSITE" id="PS51352"/>
    </source>
</evidence>
<dbReference type="PANTHER" id="PTHR10438">
    <property type="entry name" value="THIOREDOXIN"/>
    <property type="match status" value="1"/>
</dbReference>
<evidence type="ECO:0000313" key="3">
    <source>
        <dbReference type="Proteomes" id="UP000622890"/>
    </source>
</evidence>
<dbReference type="InterPro" id="IPR050620">
    <property type="entry name" value="Thioredoxin_H-type-like"/>
</dbReference>
<dbReference type="RefSeq" id="WP_200592569.1">
    <property type="nucleotide sequence ID" value="NZ_JAEPBG010000005.1"/>
</dbReference>
<reference evidence="2" key="1">
    <citation type="submission" date="2021-01" db="EMBL/GenBank/DDBJ databases">
        <title>Genome sequence of strain Noviherbaspirillum sp. DKR-6.</title>
        <authorList>
            <person name="Chaudhary D.K."/>
        </authorList>
    </citation>
    <scope>NUCLEOTIDE SEQUENCE</scope>
    <source>
        <strain evidence="2">DKR-6</strain>
    </source>
</reference>
<dbReference type="PROSITE" id="PS51352">
    <property type="entry name" value="THIOREDOXIN_2"/>
    <property type="match status" value="1"/>
</dbReference>
<dbReference type="InterPro" id="IPR036249">
    <property type="entry name" value="Thioredoxin-like_sf"/>
</dbReference>
<keyword evidence="3" id="KW-1185">Reference proteome</keyword>
<dbReference type="PANTHER" id="PTHR10438:SF463">
    <property type="entry name" value="THIOREDOXIN"/>
    <property type="match status" value="1"/>
</dbReference>
<proteinExistence type="predicted"/>
<name>A0A934W7N2_9BURK</name>
<evidence type="ECO:0000313" key="2">
    <source>
        <dbReference type="EMBL" id="MBK4735793.1"/>
    </source>
</evidence>
<accession>A0A934W7N2</accession>
<sequence>MSCLTLETDNRSDILEAIAGDRWIVACLCAAWCDVCRQYRPSFEELAARHPDKQFLWIDVEDQADVVGELDVENFPTILIQRDDIVAFYGTMLPEARQLHRLIEAQTERSADELLAEAQSSSERRQWQDDCNLRSLLADSLEA</sequence>
<dbReference type="Proteomes" id="UP000622890">
    <property type="component" value="Unassembled WGS sequence"/>
</dbReference>
<dbReference type="SUPFAM" id="SSF52833">
    <property type="entry name" value="Thioredoxin-like"/>
    <property type="match status" value="1"/>
</dbReference>
<gene>
    <name evidence="2" type="ORF">JJB74_14325</name>
</gene>
<dbReference type="InterPro" id="IPR013766">
    <property type="entry name" value="Thioredoxin_domain"/>
</dbReference>
<comment type="caution">
    <text evidence="2">The sequence shown here is derived from an EMBL/GenBank/DDBJ whole genome shotgun (WGS) entry which is preliminary data.</text>
</comment>
<feature type="domain" description="Thioredoxin" evidence="1">
    <location>
        <begin position="1"/>
        <end position="108"/>
    </location>
</feature>
<dbReference type="Pfam" id="PF00085">
    <property type="entry name" value="Thioredoxin"/>
    <property type="match status" value="1"/>
</dbReference>
<organism evidence="2 3">
    <name type="scientific">Noviherbaspirillum pedocola</name>
    <dbReference type="NCBI Taxonomy" id="2801341"/>
    <lineage>
        <taxon>Bacteria</taxon>
        <taxon>Pseudomonadati</taxon>
        <taxon>Pseudomonadota</taxon>
        <taxon>Betaproteobacteria</taxon>
        <taxon>Burkholderiales</taxon>
        <taxon>Oxalobacteraceae</taxon>
        <taxon>Noviherbaspirillum</taxon>
    </lineage>
</organism>
<dbReference type="CDD" id="cd02947">
    <property type="entry name" value="TRX_family"/>
    <property type="match status" value="1"/>
</dbReference>